<dbReference type="RefSeq" id="XP_046071221.1">
    <property type="nucleotide sequence ID" value="XM_046211443.1"/>
</dbReference>
<gene>
    <name evidence="1" type="ORF">BGW36DRAFT_298599</name>
</gene>
<evidence type="ECO:0000313" key="2">
    <source>
        <dbReference type="Proteomes" id="UP001201262"/>
    </source>
</evidence>
<dbReference type="EMBL" id="JAJTJA010000007">
    <property type="protein sequence ID" value="KAH8696283.1"/>
    <property type="molecule type" value="Genomic_DNA"/>
</dbReference>
<protein>
    <recommendedName>
        <fullName evidence="3">ER-bound oxygenase mpaB/mpaB'/Rubber oxygenase catalytic domain-containing protein</fullName>
    </recommendedName>
</protein>
<comment type="caution">
    <text evidence="1">The sequence shown here is derived from an EMBL/GenBank/DDBJ whole genome shotgun (WGS) entry which is preliminary data.</text>
</comment>
<accession>A0AAD4KMU5</accession>
<dbReference type="GO" id="GO:0016491">
    <property type="term" value="F:oxidoreductase activity"/>
    <property type="evidence" value="ECO:0007669"/>
    <property type="project" value="InterPro"/>
</dbReference>
<dbReference type="AlphaFoldDB" id="A0AAD4KMU5"/>
<name>A0AAD4KMU5_9EURO</name>
<dbReference type="InterPro" id="IPR046366">
    <property type="entry name" value="MPAB"/>
</dbReference>
<dbReference type="PANTHER" id="PTHR36124:SF1">
    <property type="entry name" value="ER-BOUND OXYGENASE MPAB_MPAB'_RUBBER OXYGENASE CATALYTIC DOMAIN-CONTAINING PROTEIN"/>
    <property type="match status" value="1"/>
</dbReference>
<proteinExistence type="predicted"/>
<keyword evidence="2" id="KW-1185">Reference proteome</keyword>
<sequence>MASVLLYSVLCYCFRHQRIRSKVKTSGYTTRESMSKMTSAEAQEIVRSWGEYEFPTISRASLQFALFKTYGIPTISNLLSETRMFSTPVNASKRYEDTAVLIGELIYHGPSEERAREAIARMNYLHSFYIKAGKISNEDLLYTLSLFITEPITWINRYEWRQLTEMEICASGTFWKGIGDAMEIRYAGYLKNDTWKDGIEFYEDIRDWARQYESTHLVPASTNKKTADELTPLLLHYIPSPLVPFMRQCVGVLMGEHLRYAMMSEEPSLLAHAITYLILDLRRIFLLNLCLPRIFPVSEFSEKDSKTGRYHHNTYLAHPYYVEATFWNRWGPAAWFTWILGGVLPGGKNGEKYMPGGYLFHEVGPNQKKGKGQEEMNAWKTKISDSRPSTCPFSTK</sequence>
<reference evidence="1" key="1">
    <citation type="submission" date="2021-12" db="EMBL/GenBank/DDBJ databases">
        <title>Convergent genome expansion in fungi linked to evolution of root-endophyte symbiosis.</title>
        <authorList>
            <consortium name="DOE Joint Genome Institute"/>
            <person name="Ke Y.-H."/>
            <person name="Bonito G."/>
            <person name="Liao H.-L."/>
            <person name="Looney B."/>
            <person name="Rojas-Flechas A."/>
            <person name="Nash J."/>
            <person name="Hameed K."/>
            <person name="Schadt C."/>
            <person name="Martin F."/>
            <person name="Crous P.W."/>
            <person name="Miettinen O."/>
            <person name="Magnuson J.K."/>
            <person name="Labbe J."/>
            <person name="Jacobson D."/>
            <person name="Doktycz M.J."/>
            <person name="Veneault-Fourrey C."/>
            <person name="Kuo A."/>
            <person name="Mondo S."/>
            <person name="Calhoun S."/>
            <person name="Riley R."/>
            <person name="Ohm R."/>
            <person name="LaButti K."/>
            <person name="Andreopoulos B."/>
            <person name="Pangilinan J."/>
            <person name="Nolan M."/>
            <person name="Tritt A."/>
            <person name="Clum A."/>
            <person name="Lipzen A."/>
            <person name="Daum C."/>
            <person name="Barry K."/>
            <person name="Grigoriev I.V."/>
            <person name="Vilgalys R."/>
        </authorList>
    </citation>
    <scope>NUCLEOTIDE SEQUENCE</scope>
    <source>
        <strain evidence="1">PMI_201</strain>
    </source>
</reference>
<organism evidence="1 2">
    <name type="scientific">Talaromyces proteolyticus</name>
    <dbReference type="NCBI Taxonomy" id="1131652"/>
    <lineage>
        <taxon>Eukaryota</taxon>
        <taxon>Fungi</taxon>
        <taxon>Dikarya</taxon>
        <taxon>Ascomycota</taxon>
        <taxon>Pezizomycotina</taxon>
        <taxon>Eurotiomycetes</taxon>
        <taxon>Eurotiomycetidae</taxon>
        <taxon>Eurotiales</taxon>
        <taxon>Trichocomaceae</taxon>
        <taxon>Talaromyces</taxon>
        <taxon>Talaromyces sect. Bacilispori</taxon>
    </lineage>
</organism>
<dbReference type="PANTHER" id="PTHR36124">
    <property type="match status" value="1"/>
</dbReference>
<evidence type="ECO:0008006" key="3">
    <source>
        <dbReference type="Google" id="ProtNLM"/>
    </source>
</evidence>
<evidence type="ECO:0000313" key="1">
    <source>
        <dbReference type="EMBL" id="KAH8696283.1"/>
    </source>
</evidence>
<dbReference type="Proteomes" id="UP001201262">
    <property type="component" value="Unassembled WGS sequence"/>
</dbReference>
<dbReference type="GeneID" id="70241730"/>